<accession>A0A919RGE3</accession>
<keyword evidence="1" id="KW-0472">Membrane</keyword>
<proteinExistence type="predicted"/>
<reference evidence="2" key="1">
    <citation type="submission" date="2021-01" db="EMBL/GenBank/DDBJ databases">
        <title>Whole genome shotgun sequence of Sinosporangium siamense NBRC 109515.</title>
        <authorList>
            <person name="Komaki H."/>
            <person name="Tamura T."/>
        </authorList>
    </citation>
    <scope>NUCLEOTIDE SEQUENCE</scope>
    <source>
        <strain evidence="2">NBRC 109515</strain>
    </source>
</reference>
<dbReference type="RefSeq" id="WP_204024992.1">
    <property type="nucleotide sequence ID" value="NZ_BOOW01000015.1"/>
</dbReference>
<dbReference type="AlphaFoldDB" id="A0A919RGE3"/>
<feature type="transmembrane region" description="Helical" evidence="1">
    <location>
        <begin position="120"/>
        <end position="141"/>
    </location>
</feature>
<organism evidence="2 3">
    <name type="scientific">Sinosporangium siamense</name>
    <dbReference type="NCBI Taxonomy" id="1367973"/>
    <lineage>
        <taxon>Bacteria</taxon>
        <taxon>Bacillati</taxon>
        <taxon>Actinomycetota</taxon>
        <taxon>Actinomycetes</taxon>
        <taxon>Streptosporangiales</taxon>
        <taxon>Streptosporangiaceae</taxon>
        <taxon>Sinosporangium</taxon>
    </lineage>
</organism>
<keyword evidence="1" id="KW-0812">Transmembrane</keyword>
<protein>
    <submittedName>
        <fullName evidence="2">Uncharacterized protein</fullName>
    </submittedName>
</protein>
<evidence type="ECO:0000313" key="3">
    <source>
        <dbReference type="Proteomes" id="UP000606172"/>
    </source>
</evidence>
<keyword evidence="3" id="KW-1185">Reference proteome</keyword>
<gene>
    <name evidence="2" type="ORF">Ssi02_25160</name>
</gene>
<comment type="caution">
    <text evidence="2">The sequence shown here is derived from an EMBL/GenBank/DDBJ whole genome shotgun (WGS) entry which is preliminary data.</text>
</comment>
<evidence type="ECO:0000256" key="1">
    <source>
        <dbReference type="SAM" id="Phobius"/>
    </source>
</evidence>
<sequence>MRPPGILDPRRALSLLPFRARLAVAFSTLFLLAGAALLAFVVILARYGTAQQLEGIDTQRLDGPLGGTASPVGPLLSTFGRTGESGPLPLGNNGLAFDGVSVRRVETTVQAVQDAALQQMLLWSGVGLVIMAFLAGLIGWWPAGRCGRSPP</sequence>
<dbReference type="Proteomes" id="UP000606172">
    <property type="component" value="Unassembled WGS sequence"/>
</dbReference>
<evidence type="ECO:0000313" key="2">
    <source>
        <dbReference type="EMBL" id="GII92285.1"/>
    </source>
</evidence>
<keyword evidence="1" id="KW-1133">Transmembrane helix</keyword>
<name>A0A919RGE3_9ACTN</name>
<feature type="transmembrane region" description="Helical" evidence="1">
    <location>
        <begin position="20"/>
        <end position="45"/>
    </location>
</feature>
<dbReference type="EMBL" id="BOOW01000015">
    <property type="protein sequence ID" value="GII92285.1"/>
    <property type="molecule type" value="Genomic_DNA"/>
</dbReference>